<evidence type="ECO:0000259" key="1">
    <source>
        <dbReference type="Pfam" id="PF13358"/>
    </source>
</evidence>
<dbReference type="GO" id="GO:0003676">
    <property type="term" value="F:nucleic acid binding"/>
    <property type="evidence" value="ECO:0007669"/>
    <property type="project" value="InterPro"/>
</dbReference>
<proteinExistence type="evidence at transcript level"/>
<name>A0A2L2YHU5_PARTP</name>
<feature type="domain" description="Tc1-like transposase DDE" evidence="1">
    <location>
        <begin position="21"/>
        <end position="104"/>
    </location>
</feature>
<protein>
    <submittedName>
        <fullName evidence="2">Transposase, partial</fullName>
    </submittedName>
</protein>
<accession>A0A2L2YHU5</accession>
<evidence type="ECO:0000313" key="2">
    <source>
        <dbReference type="EMBL" id="LAA07726.1"/>
    </source>
</evidence>
<reference evidence="2" key="1">
    <citation type="journal article" date="2016" name="Mol. Ecol. Resour.">
        <title>Evaluation of the impact of RNA preservation methods of spiders for de novo transcriptome assembly.</title>
        <authorList>
            <person name="Kono N."/>
            <person name="Nakamura H."/>
            <person name="Ito Y."/>
            <person name="Tomita M."/>
            <person name="Arakawa K."/>
        </authorList>
    </citation>
    <scope>NUCLEOTIDE SEQUENCE</scope>
    <source>
        <tissue evidence="2">Whole body</tissue>
    </source>
</reference>
<organism evidence="2">
    <name type="scientific">Parasteatoda tepidariorum</name>
    <name type="common">Common house spider</name>
    <name type="synonym">Achaearanea tepidariorum</name>
    <dbReference type="NCBI Taxonomy" id="114398"/>
    <lineage>
        <taxon>Eukaryota</taxon>
        <taxon>Metazoa</taxon>
        <taxon>Ecdysozoa</taxon>
        <taxon>Arthropoda</taxon>
        <taxon>Chelicerata</taxon>
        <taxon>Arachnida</taxon>
        <taxon>Araneae</taxon>
        <taxon>Araneomorphae</taxon>
        <taxon>Entelegynae</taxon>
        <taxon>Araneoidea</taxon>
        <taxon>Theridiidae</taxon>
        <taxon>Parasteatoda</taxon>
    </lineage>
</organism>
<sequence length="150" mass="17340">MFWGCFGYNGVGPLQPIDGMMRSEQYITILGKKVVPELKKRYPDGTGIFQQDLAPCHTSKIVKKFMSENQIETLEWPGNSPDINPIENLWAICKNRLLNMDCTTMEKLITALIHVWYKDTNIINDCKKLVESMPNRVQMLIKCRGDHIMY</sequence>
<dbReference type="EMBL" id="IAAA01028121">
    <property type="protein sequence ID" value="LAA07722.1"/>
    <property type="molecule type" value="mRNA"/>
</dbReference>
<dbReference type="InterPro" id="IPR038717">
    <property type="entry name" value="Tc1-like_DDE_dom"/>
</dbReference>
<dbReference type="InterPro" id="IPR036397">
    <property type="entry name" value="RNaseH_sf"/>
</dbReference>
<dbReference type="AlphaFoldDB" id="A0A2L2YHU5"/>
<dbReference type="EMBL" id="IAAA01028122">
    <property type="protein sequence ID" value="LAA07726.1"/>
    <property type="molecule type" value="mRNA"/>
</dbReference>
<dbReference type="Gene3D" id="3.30.420.10">
    <property type="entry name" value="Ribonuclease H-like superfamily/Ribonuclease H"/>
    <property type="match status" value="1"/>
</dbReference>
<dbReference type="EMBL" id="IAAA01028123">
    <property type="protein sequence ID" value="LAA07731.1"/>
    <property type="molecule type" value="mRNA"/>
</dbReference>
<dbReference type="OrthoDB" id="6435879at2759"/>
<dbReference type="Pfam" id="PF13358">
    <property type="entry name" value="DDE_3"/>
    <property type="match status" value="1"/>
</dbReference>